<geneLocation type="plasmid" evidence="2">
    <name>pJF-587</name>
</geneLocation>
<keyword evidence="1" id="KW-0812">Transmembrane</keyword>
<dbReference type="AlphaFoldDB" id="A0A217EU55"/>
<keyword evidence="1" id="KW-1133">Transmembrane helix</keyword>
<dbReference type="EMBL" id="KX912253">
    <property type="protein sequence ID" value="AQZ19844.1"/>
    <property type="molecule type" value="Genomic_DNA"/>
</dbReference>
<keyword evidence="1" id="KW-0472">Membrane</keyword>
<feature type="transmembrane region" description="Helical" evidence="1">
    <location>
        <begin position="27"/>
        <end position="45"/>
    </location>
</feature>
<proteinExistence type="predicted"/>
<name>A0A217EU55_ENTAS</name>
<feature type="transmembrane region" description="Helical" evidence="1">
    <location>
        <begin position="57"/>
        <end position="82"/>
    </location>
</feature>
<evidence type="ECO:0000313" key="2">
    <source>
        <dbReference type="EMBL" id="AQZ19844.1"/>
    </source>
</evidence>
<sequence>MKTTAQGGGSDCKAKDVNRRVRITVNWLYSILWWLGWIAAIWLNIKGLEEVYDYRRLGAQLIAIILILLPWPGSSAVPLTGLNDDNKKERK</sequence>
<keyword evidence="2" id="KW-0614">Plasmid</keyword>
<accession>A0A217EU55</accession>
<reference evidence="2" key="1">
    <citation type="journal article" date="2017" name="J. Antimicrob. Chemother.">
        <title>FRI-2 carbapenemase-producing Enterobacter cloacae complex in the UK.</title>
        <authorList>
            <person name="Meunier D."/>
            <person name="Findlay J."/>
            <person name="Doumith M."/>
            <person name="Godoy D."/>
            <person name="Perry C."/>
            <person name="Pike R."/>
            <person name="Gronthoud F."/>
            <person name="Shryane T."/>
            <person name="Poirel L."/>
            <person name="Welfare W."/>
            <person name="Woodford N."/>
            <person name="Hopkins K.L."/>
        </authorList>
    </citation>
    <scope>NUCLEOTIDE SEQUENCE</scope>
    <source>
        <strain evidence="2">H162620587</strain>
        <plasmid evidence="2">pJF-587</plasmid>
    </source>
</reference>
<evidence type="ECO:0000256" key="1">
    <source>
        <dbReference type="SAM" id="Phobius"/>
    </source>
</evidence>
<dbReference type="RefSeq" id="WP_127728885.1">
    <property type="nucleotide sequence ID" value="NZ_KX912253.1"/>
</dbReference>
<organism evidence="2">
    <name type="scientific">Enterobacter asburiae</name>
    <dbReference type="NCBI Taxonomy" id="61645"/>
    <lineage>
        <taxon>Bacteria</taxon>
        <taxon>Pseudomonadati</taxon>
        <taxon>Pseudomonadota</taxon>
        <taxon>Gammaproteobacteria</taxon>
        <taxon>Enterobacterales</taxon>
        <taxon>Enterobacteriaceae</taxon>
        <taxon>Enterobacter</taxon>
        <taxon>Enterobacter cloacae complex</taxon>
    </lineage>
</organism>
<protein>
    <submittedName>
        <fullName evidence="2">Uncharacterized protein</fullName>
    </submittedName>
</protein>